<dbReference type="Proteomes" id="UP000634136">
    <property type="component" value="Unassembled WGS sequence"/>
</dbReference>
<evidence type="ECO:0000313" key="2">
    <source>
        <dbReference type="Proteomes" id="UP000634136"/>
    </source>
</evidence>
<evidence type="ECO:0000313" key="1">
    <source>
        <dbReference type="EMBL" id="KAF7832288.1"/>
    </source>
</evidence>
<dbReference type="EMBL" id="JAAIUW010000005">
    <property type="protein sequence ID" value="KAF7832288.1"/>
    <property type="molecule type" value="Genomic_DNA"/>
</dbReference>
<reference evidence="1" key="1">
    <citation type="submission" date="2020-09" db="EMBL/GenBank/DDBJ databases">
        <title>Genome-Enabled Discovery of Anthraquinone Biosynthesis in Senna tora.</title>
        <authorList>
            <person name="Kang S.-H."/>
            <person name="Pandey R.P."/>
            <person name="Lee C.-M."/>
            <person name="Sim J.-S."/>
            <person name="Jeong J.-T."/>
            <person name="Choi B.-S."/>
            <person name="Jung M."/>
            <person name="Ginzburg D."/>
            <person name="Zhao K."/>
            <person name="Won S.Y."/>
            <person name="Oh T.-J."/>
            <person name="Yu Y."/>
            <person name="Kim N.-H."/>
            <person name="Lee O.R."/>
            <person name="Lee T.-H."/>
            <person name="Bashyal P."/>
            <person name="Kim T.-S."/>
            <person name="Lee W.-H."/>
            <person name="Kawkins C."/>
            <person name="Kim C.-K."/>
            <person name="Kim J.S."/>
            <person name="Ahn B.O."/>
            <person name="Rhee S.Y."/>
            <person name="Sohng J.K."/>
        </authorList>
    </citation>
    <scope>NUCLEOTIDE SEQUENCE</scope>
    <source>
        <tissue evidence="1">Leaf</tissue>
    </source>
</reference>
<comment type="caution">
    <text evidence="1">The sequence shown here is derived from an EMBL/GenBank/DDBJ whole genome shotgun (WGS) entry which is preliminary data.</text>
</comment>
<name>A0A834WU32_9FABA</name>
<organism evidence="1 2">
    <name type="scientific">Senna tora</name>
    <dbReference type="NCBI Taxonomy" id="362788"/>
    <lineage>
        <taxon>Eukaryota</taxon>
        <taxon>Viridiplantae</taxon>
        <taxon>Streptophyta</taxon>
        <taxon>Embryophyta</taxon>
        <taxon>Tracheophyta</taxon>
        <taxon>Spermatophyta</taxon>
        <taxon>Magnoliopsida</taxon>
        <taxon>eudicotyledons</taxon>
        <taxon>Gunneridae</taxon>
        <taxon>Pentapetalae</taxon>
        <taxon>rosids</taxon>
        <taxon>fabids</taxon>
        <taxon>Fabales</taxon>
        <taxon>Fabaceae</taxon>
        <taxon>Caesalpinioideae</taxon>
        <taxon>Cassia clade</taxon>
        <taxon>Senna</taxon>
    </lineage>
</organism>
<gene>
    <name evidence="1" type="ORF">G2W53_014621</name>
</gene>
<proteinExistence type="predicted"/>
<keyword evidence="2" id="KW-1185">Reference proteome</keyword>
<dbReference type="AlphaFoldDB" id="A0A834WU32"/>
<protein>
    <submittedName>
        <fullName evidence="1">Uncharacterized protein</fullName>
    </submittedName>
</protein>
<sequence>MEKDNFLAAAPRMERPAAAQFDGGVVVAPPRYFLRGRNLRGQSCGPLPNMGDHLPKISLNYF</sequence>
<accession>A0A834WU32</accession>